<dbReference type="GeneTree" id="ENSGT00390000015845"/>
<evidence type="ECO:0000313" key="3">
    <source>
        <dbReference type="Proteomes" id="UP000261540"/>
    </source>
</evidence>
<keyword evidence="1" id="KW-0690">Ribosome biogenesis</keyword>
<dbReference type="GO" id="GO:0045943">
    <property type="term" value="P:positive regulation of transcription by RNA polymerase I"/>
    <property type="evidence" value="ECO:0007669"/>
    <property type="project" value="TreeGrafter"/>
</dbReference>
<keyword evidence="1" id="KW-0687">Ribonucleoprotein</keyword>
<protein>
    <recommendedName>
        <fullName evidence="1">HEAT repeat-containing protein 1</fullName>
    </recommendedName>
</protein>
<dbReference type="Ensembl" id="ENSPKIT00000040091.1">
    <property type="protein sequence ID" value="ENSPKIP00000015622.1"/>
    <property type="gene ID" value="ENSPKIG00000002274.1"/>
</dbReference>
<evidence type="ECO:0000313" key="2">
    <source>
        <dbReference type="Ensembl" id="ENSPKIP00000015622.1"/>
    </source>
</evidence>
<dbReference type="PANTHER" id="PTHR13457">
    <property type="entry name" value="BAP28"/>
    <property type="match status" value="1"/>
</dbReference>
<keyword evidence="1" id="KW-0698">rRNA processing</keyword>
<dbReference type="STRING" id="1676925.ENSPKIP00000015622"/>
<evidence type="ECO:0000256" key="1">
    <source>
        <dbReference type="RuleBase" id="RU367065"/>
    </source>
</evidence>
<keyword evidence="1" id="KW-0539">Nucleus</keyword>
<dbReference type="GO" id="GO:0032040">
    <property type="term" value="C:small-subunit processome"/>
    <property type="evidence" value="ECO:0007669"/>
    <property type="project" value="TreeGrafter"/>
</dbReference>
<dbReference type="GO" id="GO:0030515">
    <property type="term" value="F:snoRNA binding"/>
    <property type="evidence" value="ECO:0007669"/>
    <property type="project" value="TreeGrafter"/>
</dbReference>
<dbReference type="GO" id="GO:0034455">
    <property type="term" value="C:t-UTP complex"/>
    <property type="evidence" value="ECO:0007669"/>
    <property type="project" value="TreeGrafter"/>
</dbReference>
<comment type="similarity">
    <text evidence="1">Belongs to the HEATR1/UTP10 family.</text>
</comment>
<dbReference type="Proteomes" id="UP000261540">
    <property type="component" value="Unplaced"/>
</dbReference>
<dbReference type="GO" id="GO:0000462">
    <property type="term" value="P:maturation of SSU-rRNA from tricistronic rRNA transcript (SSU-rRNA, 5.8S rRNA, LSU-rRNA)"/>
    <property type="evidence" value="ECO:0007669"/>
    <property type="project" value="TreeGrafter"/>
</dbReference>
<dbReference type="GO" id="GO:0030686">
    <property type="term" value="C:90S preribosome"/>
    <property type="evidence" value="ECO:0007669"/>
    <property type="project" value="TreeGrafter"/>
</dbReference>
<accession>A0A3B3RAA1</accession>
<sequence length="120" mass="13743">MTSLAHQLKRLALPQNNANLFTRKEVASLLFDPKEAARIDRDTFFALGCTGLEELLGIDLLFEEFQETLFSQASKGLERSVQSKEVNQKLDTSISLFLTRLSPYFLLKPAQKCIEWLIHR</sequence>
<dbReference type="PANTHER" id="PTHR13457:SF1">
    <property type="entry name" value="HEAT REPEAT-CONTAINING PROTEIN 1"/>
    <property type="match status" value="1"/>
</dbReference>
<reference evidence="2" key="2">
    <citation type="submission" date="2025-09" db="UniProtKB">
        <authorList>
            <consortium name="Ensembl"/>
        </authorList>
    </citation>
    <scope>IDENTIFICATION</scope>
</reference>
<comment type="function">
    <text evidence="1">Involved in nucleolar processing of pre-18S ribosomal RNA.</text>
</comment>
<proteinExistence type="inferred from homology"/>
<reference evidence="2" key="1">
    <citation type="submission" date="2025-08" db="UniProtKB">
        <authorList>
            <consortium name="Ensembl"/>
        </authorList>
    </citation>
    <scope>IDENTIFICATION</scope>
</reference>
<keyword evidence="3" id="KW-1185">Reference proteome</keyword>
<organism evidence="2 3">
    <name type="scientific">Paramormyrops kingsleyae</name>
    <dbReference type="NCBI Taxonomy" id="1676925"/>
    <lineage>
        <taxon>Eukaryota</taxon>
        <taxon>Metazoa</taxon>
        <taxon>Chordata</taxon>
        <taxon>Craniata</taxon>
        <taxon>Vertebrata</taxon>
        <taxon>Euteleostomi</taxon>
        <taxon>Actinopterygii</taxon>
        <taxon>Neopterygii</taxon>
        <taxon>Teleostei</taxon>
        <taxon>Osteoglossocephala</taxon>
        <taxon>Osteoglossomorpha</taxon>
        <taxon>Osteoglossiformes</taxon>
        <taxon>Mormyridae</taxon>
        <taxon>Paramormyrops</taxon>
    </lineage>
</organism>
<name>A0A3B3RAA1_9TELE</name>
<dbReference type="InterPro" id="IPR040191">
    <property type="entry name" value="UTP10"/>
</dbReference>
<comment type="subcellular location">
    <subcellularLocation>
        <location evidence="1">Nucleus</location>
        <location evidence="1">Nucleolus</location>
    </subcellularLocation>
</comment>
<dbReference type="AlphaFoldDB" id="A0A3B3RAA1"/>